<dbReference type="AlphaFoldDB" id="S7RB38"/>
<organism evidence="5 6">
    <name type="scientific">Gloeophyllum trabeum (strain ATCC 11539 / FP-39264 / Madison 617)</name>
    <name type="common">Brown rot fungus</name>
    <dbReference type="NCBI Taxonomy" id="670483"/>
    <lineage>
        <taxon>Eukaryota</taxon>
        <taxon>Fungi</taxon>
        <taxon>Dikarya</taxon>
        <taxon>Basidiomycota</taxon>
        <taxon>Agaricomycotina</taxon>
        <taxon>Agaricomycetes</taxon>
        <taxon>Gloeophyllales</taxon>
        <taxon>Gloeophyllaceae</taxon>
        <taxon>Gloeophyllum</taxon>
    </lineage>
</organism>
<accession>S7RB38</accession>
<keyword evidence="6" id="KW-1185">Reference proteome</keyword>
<dbReference type="Gene3D" id="3.40.50.150">
    <property type="entry name" value="Vaccinia Virus protein VP39"/>
    <property type="match status" value="1"/>
</dbReference>
<dbReference type="OMA" id="YWEVAEN"/>
<keyword evidence="3" id="KW-0949">S-adenosyl-L-methionine</keyword>
<dbReference type="InterPro" id="IPR036388">
    <property type="entry name" value="WH-like_DNA-bd_sf"/>
</dbReference>
<dbReference type="InterPro" id="IPR029063">
    <property type="entry name" value="SAM-dependent_MTases_sf"/>
</dbReference>
<evidence type="ECO:0000256" key="2">
    <source>
        <dbReference type="ARBA" id="ARBA00022679"/>
    </source>
</evidence>
<dbReference type="STRING" id="670483.S7RB38"/>
<protein>
    <submittedName>
        <fullName evidence="5">O-methyltransferase</fullName>
    </submittedName>
</protein>
<evidence type="ECO:0000313" key="5">
    <source>
        <dbReference type="EMBL" id="EPQ51450.1"/>
    </source>
</evidence>
<reference evidence="5 6" key="1">
    <citation type="journal article" date="2012" name="Science">
        <title>The Paleozoic origin of enzymatic lignin decomposition reconstructed from 31 fungal genomes.</title>
        <authorList>
            <person name="Floudas D."/>
            <person name="Binder M."/>
            <person name="Riley R."/>
            <person name="Barry K."/>
            <person name="Blanchette R.A."/>
            <person name="Henrissat B."/>
            <person name="Martinez A.T."/>
            <person name="Otillar R."/>
            <person name="Spatafora J.W."/>
            <person name="Yadav J.S."/>
            <person name="Aerts A."/>
            <person name="Benoit I."/>
            <person name="Boyd A."/>
            <person name="Carlson A."/>
            <person name="Copeland A."/>
            <person name="Coutinho P.M."/>
            <person name="de Vries R.P."/>
            <person name="Ferreira P."/>
            <person name="Findley K."/>
            <person name="Foster B."/>
            <person name="Gaskell J."/>
            <person name="Glotzer D."/>
            <person name="Gorecki P."/>
            <person name="Heitman J."/>
            <person name="Hesse C."/>
            <person name="Hori C."/>
            <person name="Igarashi K."/>
            <person name="Jurgens J.A."/>
            <person name="Kallen N."/>
            <person name="Kersten P."/>
            <person name="Kohler A."/>
            <person name="Kuees U."/>
            <person name="Kumar T.K.A."/>
            <person name="Kuo A."/>
            <person name="LaButti K."/>
            <person name="Larrondo L.F."/>
            <person name="Lindquist E."/>
            <person name="Ling A."/>
            <person name="Lombard V."/>
            <person name="Lucas S."/>
            <person name="Lundell T."/>
            <person name="Martin R."/>
            <person name="McLaughlin D.J."/>
            <person name="Morgenstern I."/>
            <person name="Morin E."/>
            <person name="Murat C."/>
            <person name="Nagy L.G."/>
            <person name="Nolan M."/>
            <person name="Ohm R.A."/>
            <person name="Patyshakuliyeva A."/>
            <person name="Rokas A."/>
            <person name="Ruiz-Duenas F.J."/>
            <person name="Sabat G."/>
            <person name="Salamov A."/>
            <person name="Samejima M."/>
            <person name="Schmutz J."/>
            <person name="Slot J.C."/>
            <person name="St John F."/>
            <person name="Stenlid J."/>
            <person name="Sun H."/>
            <person name="Sun S."/>
            <person name="Syed K."/>
            <person name="Tsang A."/>
            <person name="Wiebenga A."/>
            <person name="Young D."/>
            <person name="Pisabarro A."/>
            <person name="Eastwood D.C."/>
            <person name="Martin F."/>
            <person name="Cullen D."/>
            <person name="Grigoriev I.V."/>
            <person name="Hibbett D.S."/>
        </authorList>
    </citation>
    <scope>NUCLEOTIDE SEQUENCE [LARGE SCALE GENOMIC DNA]</scope>
    <source>
        <strain evidence="5 6">ATCC 11539</strain>
    </source>
</reference>
<gene>
    <name evidence="5" type="ORF">GLOTRDRAFT_21798</name>
</gene>
<dbReference type="EMBL" id="KB469310">
    <property type="protein sequence ID" value="EPQ51450.1"/>
    <property type="molecule type" value="Genomic_DNA"/>
</dbReference>
<dbReference type="Proteomes" id="UP000030669">
    <property type="component" value="Unassembled WGS sequence"/>
</dbReference>
<keyword evidence="1 5" id="KW-0489">Methyltransferase</keyword>
<dbReference type="KEGG" id="gtr:GLOTRDRAFT_21798"/>
<dbReference type="Gene3D" id="1.10.10.10">
    <property type="entry name" value="Winged helix-like DNA-binding domain superfamily/Winged helix DNA-binding domain"/>
    <property type="match status" value="1"/>
</dbReference>
<dbReference type="PANTHER" id="PTHR43712">
    <property type="entry name" value="PUTATIVE (AFU_ORTHOLOGUE AFUA_4G14580)-RELATED"/>
    <property type="match status" value="1"/>
</dbReference>
<dbReference type="OrthoDB" id="2410195at2759"/>
<dbReference type="RefSeq" id="XP_007869858.1">
    <property type="nucleotide sequence ID" value="XM_007871667.1"/>
</dbReference>
<dbReference type="InterPro" id="IPR001077">
    <property type="entry name" value="COMT_C"/>
</dbReference>
<dbReference type="SUPFAM" id="SSF46785">
    <property type="entry name" value="Winged helix' DNA-binding domain"/>
    <property type="match status" value="1"/>
</dbReference>
<keyword evidence="2 5" id="KW-0808">Transferase</keyword>
<dbReference type="GO" id="GO:0032259">
    <property type="term" value="P:methylation"/>
    <property type="evidence" value="ECO:0007669"/>
    <property type="project" value="UniProtKB-KW"/>
</dbReference>
<sequence length="448" mass="49226">VDFPSLSEPYDPQSPSEKLTAHPDVASAVKKIVAACGQIGVMVQVPFLTLCDASMGYHLPSCLRFFEASHTVEILRDAGRKGMHVEDIAAKIGCDVGKLSHILRLLATHHLLTEVTADTFAINRVSSAMDTGKSWQDILANPEKKYEGTKGVAAFVAIPSLTSLSLNFALGSPAPAPPPSVHLSNLPTHSPFNTAFRTEKEFFAWLEEKGNEGRMRRFGCAMTGSGGLNSTSAFPWHTLPEGALVVDVGGGIGSTSLLLARKFEGLRFMVQDRVGVVKMGEEAWRERAPELLDGGRVTFMAHDFFRPQPALQASPAVFLLRVIMHDWPDEYARKILLNLRRVAVDSDGVGRRKTRLVVADHVLPLACEDLREQGAEEDEGGLVERRLPSWRAPLLSNLGKASANAYWMDLTMRCMFNSQERTLREMITLLESAGWKAQKMSRAEGSLF</sequence>
<dbReference type="GeneID" id="19305056"/>
<dbReference type="PROSITE" id="PS51683">
    <property type="entry name" value="SAM_OMT_II"/>
    <property type="match status" value="1"/>
</dbReference>
<evidence type="ECO:0000256" key="3">
    <source>
        <dbReference type="ARBA" id="ARBA00022691"/>
    </source>
</evidence>
<evidence type="ECO:0000313" key="6">
    <source>
        <dbReference type="Proteomes" id="UP000030669"/>
    </source>
</evidence>
<dbReference type="GO" id="GO:0008171">
    <property type="term" value="F:O-methyltransferase activity"/>
    <property type="evidence" value="ECO:0007669"/>
    <property type="project" value="InterPro"/>
</dbReference>
<dbReference type="Pfam" id="PF00891">
    <property type="entry name" value="Methyltransf_2"/>
    <property type="match status" value="1"/>
</dbReference>
<dbReference type="eggNOG" id="ENOG502S7DY">
    <property type="taxonomic scope" value="Eukaryota"/>
</dbReference>
<dbReference type="InterPro" id="IPR036390">
    <property type="entry name" value="WH_DNA-bd_sf"/>
</dbReference>
<evidence type="ECO:0000256" key="1">
    <source>
        <dbReference type="ARBA" id="ARBA00022603"/>
    </source>
</evidence>
<evidence type="ECO:0000259" key="4">
    <source>
        <dbReference type="Pfam" id="PF00891"/>
    </source>
</evidence>
<dbReference type="HOGENOM" id="CLU_005533_0_3_1"/>
<dbReference type="PANTHER" id="PTHR43712:SF2">
    <property type="entry name" value="O-METHYLTRANSFERASE CICE"/>
    <property type="match status" value="1"/>
</dbReference>
<dbReference type="InterPro" id="IPR016461">
    <property type="entry name" value="COMT-like"/>
</dbReference>
<feature type="non-terminal residue" evidence="5">
    <location>
        <position position="448"/>
    </location>
</feature>
<feature type="non-terminal residue" evidence="5">
    <location>
        <position position="1"/>
    </location>
</feature>
<dbReference type="SUPFAM" id="SSF53335">
    <property type="entry name" value="S-adenosyl-L-methionine-dependent methyltransferases"/>
    <property type="match status" value="1"/>
</dbReference>
<feature type="domain" description="O-methyltransferase C-terminal" evidence="4">
    <location>
        <begin position="191"/>
        <end position="345"/>
    </location>
</feature>
<proteinExistence type="predicted"/>
<name>S7RB38_GLOTA</name>